<dbReference type="GO" id="GO:0003677">
    <property type="term" value="F:DNA binding"/>
    <property type="evidence" value="ECO:0007669"/>
    <property type="project" value="UniProtKB-UniRule"/>
</dbReference>
<evidence type="ECO:0000259" key="3">
    <source>
        <dbReference type="PROSITE" id="PS50118"/>
    </source>
</evidence>
<feature type="compositionally biased region" description="Basic residues" evidence="2">
    <location>
        <begin position="92"/>
        <end position="112"/>
    </location>
</feature>
<dbReference type="EMBL" id="LYCR01000060">
    <property type="protein sequence ID" value="OGM44068.1"/>
    <property type="molecule type" value="Genomic_DNA"/>
</dbReference>
<dbReference type="Proteomes" id="UP000179179">
    <property type="component" value="Unassembled WGS sequence"/>
</dbReference>
<sequence length="350" mass="39872">MPLNLARRGGATLRNLHLSDAFSRPIRVAVSQSHIRRISLITRGKTLRPISRALPSTSVLSQRLLKTYTTTSDSKSEKKTPTKTTKGGTGTKKTKKTKKSSTKPKPKPKPRKQLTEEQKEAKKEAKKARELKDHIKALKVTALEVPKKLPDRVANLIIVQKLQETLKTHKSPQEAFKAASELGKTISEEERERITAIAESNRNANETAYEQWIKSHTPLQIKEANLARSRLTRLTKKKYPLLRDDRLVKRPSSSYVFFYLERTGQGDFKHMAVKDIGVRVAEEWKGLTESEKEVHLPRPSEDDTPTWMRLIWTRNITSFKSPTENVMTASIKRYTARSRLSFESPPSKSL</sequence>
<dbReference type="GO" id="GO:0005634">
    <property type="term" value="C:nucleus"/>
    <property type="evidence" value="ECO:0007669"/>
    <property type="project" value="UniProtKB-UniRule"/>
</dbReference>
<proteinExistence type="predicted"/>
<keyword evidence="1" id="KW-0238">DNA-binding</keyword>
<dbReference type="GeneID" id="34450723"/>
<evidence type="ECO:0000313" key="5">
    <source>
        <dbReference type="Proteomes" id="UP000179179"/>
    </source>
</evidence>
<dbReference type="InterPro" id="IPR036910">
    <property type="entry name" value="HMG_box_dom_sf"/>
</dbReference>
<keyword evidence="5" id="KW-1185">Reference proteome</keyword>
<feature type="region of interest" description="Disordered" evidence="2">
    <location>
        <begin position="68"/>
        <end position="128"/>
    </location>
</feature>
<dbReference type="Gene3D" id="1.10.30.10">
    <property type="entry name" value="High mobility group box domain"/>
    <property type="match status" value="2"/>
</dbReference>
<feature type="compositionally biased region" description="Basic and acidic residues" evidence="2">
    <location>
        <begin position="113"/>
        <end position="128"/>
    </location>
</feature>
<accession>A0A1F7ZYC8</accession>
<dbReference type="OrthoDB" id="1919336at2759"/>
<feature type="domain" description="HMG box" evidence="3">
    <location>
        <begin position="248"/>
        <end position="293"/>
    </location>
</feature>
<evidence type="ECO:0000313" key="4">
    <source>
        <dbReference type="EMBL" id="OGM44068.1"/>
    </source>
</evidence>
<dbReference type="STRING" id="109264.A0A1F7ZYC8"/>
<comment type="caution">
    <text evidence="4">The sequence shown here is derived from an EMBL/GenBank/DDBJ whole genome shotgun (WGS) entry which is preliminary data.</text>
</comment>
<keyword evidence="1" id="KW-0539">Nucleus</keyword>
<evidence type="ECO:0000256" key="1">
    <source>
        <dbReference type="PROSITE-ProRule" id="PRU00267"/>
    </source>
</evidence>
<dbReference type="PROSITE" id="PS50118">
    <property type="entry name" value="HMG_BOX_2"/>
    <property type="match status" value="1"/>
</dbReference>
<name>A0A1F7ZYC8_9EURO</name>
<evidence type="ECO:0000256" key="2">
    <source>
        <dbReference type="SAM" id="MobiDB-lite"/>
    </source>
</evidence>
<feature type="DNA-binding region" description="HMG box" evidence="1">
    <location>
        <begin position="248"/>
        <end position="293"/>
    </location>
</feature>
<dbReference type="AlphaFoldDB" id="A0A1F7ZYC8"/>
<dbReference type="InterPro" id="IPR009071">
    <property type="entry name" value="HMG_box_dom"/>
</dbReference>
<reference evidence="4 5" key="1">
    <citation type="journal article" date="2016" name="Genome Biol. Evol.">
        <title>Draft genome sequence of an aflatoxigenic Aspergillus species, A. bombycis.</title>
        <authorList>
            <person name="Moore G.G."/>
            <person name="Mack B.M."/>
            <person name="Beltz S.B."/>
            <person name="Gilbert M.K."/>
        </authorList>
    </citation>
    <scope>NUCLEOTIDE SEQUENCE [LARGE SCALE GENOMIC DNA]</scope>
    <source>
        <strain evidence="5">NRRL 26010</strain>
    </source>
</reference>
<dbReference type="RefSeq" id="XP_022387785.1">
    <property type="nucleotide sequence ID" value="XM_022534462.1"/>
</dbReference>
<protein>
    <submittedName>
        <fullName evidence="4">HMG box protein</fullName>
    </submittedName>
</protein>
<organism evidence="4 5">
    <name type="scientific">Aspergillus bombycis</name>
    <dbReference type="NCBI Taxonomy" id="109264"/>
    <lineage>
        <taxon>Eukaryota</taxon>
        <taxon>Fungi</taxon>
        <taxon>Dikarya</taxon>
        <taxon>Ascomycota</taxon>
        <taxon>Pezizomycotina</taxon>
        <taxon>Eurotiomycetes</taxon>
        <taxon>Eurotiomycetidae</taxon>
        <taxon>Eurotiales</taxon>
        <taxon>Aspergillaceae</taxon>
        <taxon>Aspergillus</taxon>
    </lineage>
</organism>
<dbReference type="CDD" id="cd00084">
    <property type="entry name" value="HMG-box_SF"/>
    <property type="match status" value="1"/>
</dbReference>
<dbReference type="SUPFAM" id="SSF47095">
    <property type="entry name" value="HMG-box"/>
    <property type="match status" value="2"/>
</dbReference>
<gene>
    <name evidence="4" type="ORF">ABOM_007333</name>
</gene>